<sequence length="113" mass="12291">MANSGALYPKEPTTSAETSLSGFGDRAASPQSDRCGLYSSSRRIFDDLKFLCTIGGRHTSCRYSKARAVPSAILTRVFHVSFLLTSSEKCNTSCSVLFPMNSYTRSLCPCSTQ</sequence>
<evidence type="ECO:0000256" key="1">
    <source>
        <dbReference type="SAM" id="MobiDB-lite"/>
    </source>
</evidence>
<feature type="compositionally biased region" description="Polar residues" evidence="1">
    <location>
        <begin position="12"/>
        <end position="21"/>
    </location>
</feature>
<protein>
    <submittedName>
        <fullName evidence="2">Uncharacterized protein</fullName>
    </submittedName>
</protein>
<organism evidence="2">
    <name type="scientific">Arundo donax</name>
    <name type="common">Giant reed</name>
    <name type="synonym">Donax arundinaceus</name>
    <dbReference type="NCBI Taxonomy" id="35708"/>
    <lineage>
        <taxon>Eukaryota</taxon>
        <taxon>Viridiplantae</taxon>
        <taxon>Streptophyta</taxon>
        <taxon>Embryophyta</taxon>
        <taxon>Tracheophyta</taxon>
        <taxon>Spermatophyta</taxon>
        <taxon>Magnoliopsida</taxon>
        <taxon>Liliopsida</taxon>
        <taxon>Poales</taxon>
        <taxon>Poaceae</taxon>
        <taxon>PACMAD clade</taxon>
        <taxon>Arundinoideae</taxon>
        <taxon>Arundineae</taxon>
        <taxon>Arundo</taxon>
    </lineage>
</organism>
<dbReference type="EMBL" id="GBRH01223327">
    <property type="protein sequence ID" value="JAD74568.1"/>
    <property type="molecule type" value="Transcribed_RNA"/>
</dbReference>
<evidence type="ECO:0000313" key="2">
    <source>
        <dbReference type="EMBL" id="JAD74568.1"/>
    </source>
</evidence>
<feature type="region of interest" description="Disordered" evidence="1">
    <location>
        <begin position="1"/>
        <end position="35"/>
    </location>
</feature>
<proteinExistence type="predicted"/>
<reference evidence="2" key="1">
    <citation type="submission" date="2014-09" db="EMBL/GenBank/DDBJ databases">
        <authorList>
            <person name="Magalhaes I.L.F."/>
            <person name="Oliveira U."/>
            <person name="Santos F.R."/>
            <person name="Vidigal T.H.D.A."/>
            <person name="Brescovit A.D."/>
            <person name="Santos A.J."/>
        </authorList>
    </citation>
    <scope>NUCLEOTIDE SEQUENCE</scope>
    <source>
        <tissue evidence="2">Shoot tissue taken approximately 20 cm above the soil surface</tissue>
    </source>
</reference>
<accession>A0A0A9CJE4</accession>
<reference evidence="2" key="2">
    <citation type="journal article" date="2015" name="Data Brief">
        <title>Shoot transcriptome of the giant reed, Arundo donax.</title>
        <authorList>
            <person name="Barrero R.A."/>
            <person name="Guerrero F.D."/>
            <person name="Moolhuijzen P."/>
            <person name="Goolsby J.A."/>
            <person name="Tidwell J."/>
            <person name="Bellgard S.E."/>
            <person name="Bellgard M.I."/>
        </authorList>
    </citation>
    <scope>NUCLEOTIDE SEQUENCE</scope>
    <source>
        <tissue evidence="2">Shoot tissue taken approximately 20 cm above the soil surface</tissue>
    </source>
</reference>
<dbReference type="AlphaFoldDB" id="A0A0A9CJE4"/>
<name>A0A0A9CJE4_ARUDO</name>